<dbReference type="Proteomes" id="UP000027731">
    <property type="component" value="Unassembled WGS sequence"/>
</dbReference>
<dbReference type="PATRIC" id="fig|1598.90.peg.1276"/>
<reference evidence="3 6" key="1">
    <citation type="submission" date="2014-06" db="EMBL/GenBank/DDBJ databases">
        <title>Genetic determinant of reutericyclin biosynthesis of Lactobacillus reuteri.</title>
        <authorList>
            <person name="Lin X."/>
            <person name="Duar R."/>
            <person name="Walter J."/>
            <person name="Gaenzle M."/>
        </authorList>
    </citation>
    <scope>NUCLEOTIDE SEQUENCE [LARGE SCALE GENOMIC DNA]</scope>
    <source>
        <strain evidence="3 6">LTH2584</strain>
    </source>
</reference>
<evidence type="ECO:0000313" key="7">
    <source>
        <dbReference type="Proteomes" id="UP000244083"/>
    </source>
</evidence>
<dbReference type="InterPro" id="IPR047650">
    <property type="entry name" value="Transpos_IS110"/>
</dbReference>
<dbReference type="GO" id="GO:0006313">
    <property type="term" value="P:DNA transposition"/>
    <property type="evidence" value="ECO:0007669"/>
    <property type="project" value="InterPro"/>
</dbReference>
<dbReference type="AlphaFoldDB" id="A0A073JP61"/>
<dbReference type="Proteomes" id="UP000276940">
    <property type="component" value="Unassembled WGS sequence"/>
</dbReference>
<evidence type="ECO:0000259" key="2">
    <source>
        <dbReference type="Pfam" id="PF02371"/>
    </source>
</evidence>
<dbReference type="EMBL" id="JOSX01000019">
    <property type="protein sequence ID" value="KEK15023.1"/>
    <property type="molecule type" value="Genomic_DNA"/>
</dbReference>
<dbReference type="RefSeq" id="WP_003663800.1">
    <property type="nucleotide sequence ID" value="NZ_JAJGUR010000095.1"/>
</dbReference>
<proteinExistence type="predicted"/>
<evidence type="ECO:0000313" key="4">
    <source>
        <dbReference type="EMBL" id="PTV00319.1"/>
    </source>
</evidence>
<comment type="caution">
    <text evidence="3">The sequence shown here is derived from an EMBL/GenBank/DDBJ whole genome shotgun (WGS) entry which is preliminary data.</text>
</comment>
<dbReference type="EMBL" id="PTLS01000028">
    <property type="protein sequence ID" value="RMX25049.1"/>
    <property type="molecule type" value="Genomic_DNA"/>
</dbReference>
<evidence type="ECO:0000313" key="8">
    <source>
        <dbReference type="Proteomes" id="UP000276940"/>
    </source>
</evidence>
<reference evidence="5 8" key="3">
    <citation type="journal article" date="2018" name="J Appl Environ Microbiol">
        <title>The gut symbionts Lactobacillus reuteri R2lc and 2010 encode a polyketide synthase cluster that activates the mammalian aryl-hydrocarbon receptor.</title>
        <authorList>
            <person name="Ozcam M."/>
            <person name="Roos S."/>
            <person name="Van Pijkeren J.P."/>
        </authorList>
    </citation>
    <scope>NUCLEOTIDE SEQUENCE [LARGE SCALE GENOMIC DNA]</scope>
    <source>
        <strain evidence="5 8">R2lc</strain>
    </source>
</reference>
<dbReference type="InterPro" id="IPR003346">
    <property type="entry name" value="Transposase_20"/>
</dbReference>
<dbReference type="EMBL" id="QAZN01000044">
    <property type="protein sequence ID" value="PTV00319.1"/>
    <property type="molecule type" value="Genomic_DNA"/>
</dbReference>
<evidence type="ECO:0000259" key="1">
    <source>
        <dbReference type="Pfam" id="PF01548"/>
    </source>
</evidence>
<organism evidence="3 6">
    <name type="scientific">Limosilactobacillus reuteri</name>
    <name type="common">Lactobacillus reuteri</name>
    <dbReference type="NCBI Taxonomy" id="1598"/>
    <lineage>
        <taxon>Bacteria</taxon>
        <taxon>Bacillati</taxon>
        <taxon>Bacillota</taxon>
        <taxon>Bacilli</taxon>
        <taxon>Lactobacillales</taxon>
        <taxon>Lactobacillaceae</taxon>
        <taxon>Limosilactobacillus</taxon>
    </lineage>
</organism>
<accession>A0A073JP61</accession>
<dbReference type="PANTHER" id="PTHR33055:SF13">
    <property type="entry name" value="TRANSPOSASE"/>
    <property type="match status" value="1"/>
</dbReference>
<evidence type="ECO:0000313" key="6">
    <source>
        <dbReference type="Proteomes" id="UP000027731"/>
    </source>
</evidence>
<evidence type="ECO:0000313" key="5">
    <source>
        <dbReference type="EMBL" id="RMX25049.1"/>
    </source>
</evidence>
<evidence type="ECO:0000313" key="3">
    <source>
        <dbReference type="EMBL" id="KEK15023.1"/>
    </source>
</evidence>
<dbReference type="InterPro" id="IPR002525">
    <property type="entry name" value="Transp_IS110-like_N"/>
</dbReference>
<reference evidence="4" key="2">
    <citation type="journal article" date="2018" name="Genome Announc.">
        <title>Fifty-Six Draft Genome Sequences of 10 Lactobacillus Species from 22 Commercial Dietary Supplements.</title>
        <authorList>
            <person name="Gangiredla J."/>
            <person name="Barnaba T.J."/>
            <person name="Mammel M.K."/>
            <person name="Lacher D.W."/>
            <person name="Elkins C.A."/>
            <person name="Lampel K.A."/>
            <person name="Whitehouse C.A."/>
            <person name="Tartera C."/>
        </authorList>
    </citation>
    <scope>NUCLEOTIDE SEQUENCE</scope>
    <source>
        <strain evidence="4">DS12_10</strain>
    </source>
</reference>
<feature type="domain" description="Transposase IS116/IS110/IS902 C-terminal" evidence="2">
    <location>
        <begin position="271"/>
        <end position="344"/>
    </location>
</feature>
<dbReference type="GO" id="GO:0003677">
    <property type="term" value="F:DNA binding"/>
    <property type="evidence" value="ECO:0007669"/>
    <property type="project" value="InterPro"/>
</dbReference>
<name>A0A073JP61_LIMRT</name>
<dbReference type="GO" id="GO:0004803">
    <property type="term" value="F:transposase activity"/>
    <property type="evidence" value="ECO:0007669"/>
    <property type="project" value="InterPro"/>
</dbReference>
<feature type="domain" description="Transposase IS110-like N-terminal" evidence="1">
    <location>
        <begin position="7"/>
        <end position="155"/>
    </location>
</feature>
<gene>
    <name evidence="5" type="ORF">C5O77_05730</name>
    <name evidence="4" type="ORF">DB325_10450</name>
    <name evidence="3" type="ORF">LR3_05150</name>
</gene>
<dbReference type="Pfam" id="PF01548">
    <property type="entry name" value="DEDD_Tnp_IS110"/>
    <property type="match status" value="1"/>
</dbReference>
<reference evidence="7" key="4">
    <citation type="submission" date="2018-04" db="EMBL/GenBank/DDBJ databases">
        <title>Draft Genome Sequences of 10 Lactobacillus Species from 22 Commercial Probiotic Products.</title>
        <authorList>
            <person name="Gangiredla J."/>
            <person name="Barnaba T.J."/>
            <person name="Mammel M.K."/>
            <person name="Lacher D.W."/>
            <person name="Elkins C.A."/>
            <person name="Lampel K.A."/>
            <person name="Whitehouse C.A."/>
            <person name="Tartera C."/>
        </authorList>
    </citation>
    <scope>NUCLEOTIDE SEQUENCE [LARGE SCALE GENOMIC DNA]</scope>
    <source>
        <strain evidence="7">DS12_10</strain>
    </source>
</reference>
<dbReference type="NCBIfam" id="NF033542">
    <property type="entry name" value="transpos_IS110"/>
    <property type="match status" value="1"/>
</dbReference>
<protein>
    <submittedName>
        <fullName evidence="3 4">Transposase</fullName>
    </submittedName>
</protein>
<dbReference type="Pfam" id="PF02371">
    <property type="entry name" value="Transposase_20"/>
    <property type="match status" value="1"/>
</dbReference>
<dbReference type="Proteomes" id="UP000244083">
    <property type="component" value="Unassembled WGS sequence"/>
</dbReference>
<sequence>MADIFALDVSMGKSYCVWYRGKHCLKEFSLVHTRAGFNALRDMIKKAQKPIIYFEATGIYSRVIEHFCETNGLRFCRLNPLELHLKSESLRRVKTDQKDAHRIALTVQENTFRLTVPWKKDYLQLHELSRFYNQLNADWNYRLNHLHTALEQVFPELKQLFVNRTSKLALNIVELFPHPALVRPYSRVKLKNILMASTDKRISKMKAYKYADRLIDLAQKSYPAVSGDAIQVDEVRYYARQLIALTRKKEEVIKRMESIAQRLPEYILYCSFPGIGKQTAAQLMGELGDISRFDNANQLNAFVGIDIRRYQSGTYLGQDHINKRGNPIARKLLYFTVGNMIRQQHANSNHIVDYYYRLKEKRPHPKLNKVAMVACMNKTLKCLLSMIKHHEKYHYRYTDSMVPVKA</sequence>
<dbReference type="PANTHER" id="PTHR33055">
    <property type="entry name" value="TRANSPOSASE FOR INSERTION SEQUENCE ELEMENT IS1111A"/>
    <property type="match status" value="1"/>
</dbReference>